<keyword evidence="4 6" id="KW-1133">Transmembrane helix</keyword>
<evidence type="ECO:0000256" key="4">
    <source>
        <dbReference type="ARBA" id="ARBA00022989"/>
    </source>
</evidence>
<dbReference type="Pfam" id="PF01810">
    <property type="entry name" value="LysE"/>
    <property type="match status" value="1"/>
</dbReference>
<feature type="transmembrane region" description="Helical" evidence="6">
    <location>
        <begin position="188"/>
        <end position="210"/>
    </location>
</feature>
<dbReference type="HOGENOM" id="CLU_079569_3_2_5"/>
<dbReference type="PANTHER" id="PTHR30086:SF20">
    <property type="entry name" value="ARGININE EXPORTER PROTEIN ARGO-RELATED"/>
    <property type="match status" value="1"/>
</dbReference>
<organism evidence="7 8">
    <name type="scientific">Bartonella bovis 91-4</name>
    <dbReference type="NCBI Taxonomy" id="1094491"/>
    <lineage>
        <taxon>Bacteria</taxon>
        <taxon>Pseudomonadati</taxon>
        <taxon>Pseudomonadota</taxon>
        <taxon>Alphaproteobacteria</taxon>
        <taxon>Hyphomicrobiales</taxon>
        <taxon>Bartonellaceae</taxon>
        <taxon>Bartonella</taxon>
    </lineage>
</organism>
<evidence type="ECO:0000256" key="5">
    <source>
        <dbReference type="ARBA" id="ARBA00023136"/>
    </source>
</evidence>
<evidence type="ECO:0000256" key="6">
    <source>
        <dbReference type="SAM" id="Phobius"/>
    </source>
</evidence>
<dbReference type="GO" id="GO:0015171">
    <property type="term" value="F:amino acid transmembrane transporter activity"/>
    <property type="evidence" value="ECO:0007669"/>
    <property type="project" value="TreeGrafter"/>
</dbReference>
<dbReference type="InterPro" id="IPR001123">
    <property type="entry name" value="LeuE-type"/>
</dbReference>
<keyword evidence="2" id="KW-1003">Cell membrane</keyword>
<evidence type="ECO:0000256" key="2">
    <source>
        <dbReference type="ARBA" id="ARBA00022475"/>
    </source>
</evidence>
<dbReference type="Proteomes" id="UP000014038">
    <property type="component" value="Chromosome"/>
</dbReference>
<dbReference type="RefSeq" id="WP_010700596.1">
    <property type="nucleotide sequence ID" value="NZ_CM001844.1"/>
</dbReference>
<reference evidence="7 8" key="1">
    <citation type="journal article" date="2013" name="PLoS Genet.">
        <title>A gene transfer agent and a dynamic repertoire of secretion systems hold the keys to the explosive radiation of the emerging pathogen Bartonella.</title>
        <authorList>
            <person name="Guy L."/>
            <person name="Nystedt B."/>
            <person name="Toft C."/>
            <person name="Zaremba-Niedzwiedzka K."/>
            <person name="Berglund E.C."/>
            <person name="Granberg F."/>
            <person name="Naslund K."/>
            <person name="Eriksson A.S."/>
            <person name="Andersson S.G."/>
        </authorList>
    </citation>
    <scope>NUCLEOTIDE SEQUENCE [LARGE SCALE GENOMIC DNA]</scope>
    <source>
        <strain evidence="7 8">91-4</strain>
    </source>
</reference>
<keyword evidence="5 6" id="KW-0472">Membrane</keyword>
<feature type="transmembrane region" description="Helical" evidence="6">
    <location>
        <begin position="44"/>
        <end position="69"/>
    </location>
</feature>
<sequence length="214" mass="23763">MSFFPEWPIFMQFALASLILALIPGPDIMLSVGRTIVQNKKAGIMCALGSATGFAIQVTAVAIGLSALIVTSPSAFFLLKIVGAFFLLWLAFQTLRKNSTFSLQQTSPPNHQSFKRNYLAGVGINLLNPKVILFNITFLPQFIDVNDPMAKQKLFILGLSYIPISLPITILLVLMANKLSTSLKENPFYIHLLNWLIATIFIIFALRLLIIKTY</sequence>
<feature type="transmembrane region" description="Helical" evidence="6">
    <location>
        <begin position="12"/>
        <end position="32"/>
    </location>
</feature>
<dbReference type="GO" id="GO:0005886">
    <property type="term" value="C:plasma membrane"/>
    <property type="evidence" value="ECO:0007669"/>
    <property type="project" value="UniProtKB-SubCell"/>
</dbReference>
<dbReference type="PATRIC" id="fig|1094491.5.peg.22"/>
<evidence type="ECO:0000313" key="8">
    <source>
        <dbReference type="Proteomes" id="UP000014038"/>
    </source>
</evidence>
<dbReference type="AlphaFoldDB" id="N6VHL0"/>
<dbReference type="EMBL" id="AGWA01000001">
    <property type="protein sequence ID" value="ENN92751.1"/>
    <property type="molecule type" value="Genomic_DNA"/>
</dbReference>
<comment type="caution">
    <text evidence="7">The sequence shown here is derived from an EMBL/GenBank/DDBJ whole genome shotgun (WGS) entry which is preliminary data.</text>
</comment>
<dbReference type="OrthoDB" id="9804822at2"/>
<feature type="transmembrane region" description="Helical" evidence="6">
    <location>
        <begin position="154"/>
        <end position="176"/>
    </location>
</feature>
<dbReference type="eggNOG" id="COG1280">
    <property type="taxonomic scope" value="Bacteria"/>
</dbReference>
<evidence type="ECO:0000256" key="3">
    <source>
        <dbReference type="ARBA" id="ARBA00022692"/>
    </source>
</evidence>
<comment type="subcellular location">
    <subcellularLocation>
        <location evidence="1">Cell membrane</location>
        <topology evidence="1">Multi-pass membrane protein</topology>
    </subcellularLocation>
</comment>
<keyword evidence="3 6" id="KW-0812">Transmembrane</keyword>
<evidence type="ECO:0000313" key="7">
    <source>
        <dbReference type="EMBL" id="ENN92751.1"/>
    </source>
</evidence>
<proteinExistence type="predicted"/>
<protein>
    <submittedName>
        <fullName evidence="7">Amino acid efflux protein, LysE family</fullName>
    </submittedName>
</protein>
<feature type="transmembrane region" description="Helical" evidence="6">
    <location>
        <begin position="75"/>
        <end position="92"/>
    </location>
</feature>
<accession>N6VHL0</accession>
<gene>
    <name evidence="7" type="ORF">BBbe_00200</name>
</gene>
<dbReference type="PANTHER" id="PTHR30086">
    <property type="entry name" value="ARGININE EXPORTER PROTEIN ARGO"/>
    <property type="match status" value="1"/>
</dbReference>
<dbReference type="PIRSF" id="PIRSF006324">
    <property type="entry name" value="LeuE"/>
    <property type="match status" value="1"/>
</dbReference>
<name>N6VHL0_9HYPH</name>
<keyword evidence="8" id="KW-1185">Reference proteome</keyword>
<evidence type="ECO:0000256" key="1">
    <source>
        <dbReference type="ARBA" id="ARBA00004651"/>
    </source>
</evidence>